<dbReference type="Gene3D" id="3.40.50.150">
    <property type="entry name" value="Vaccinia Virus protein VP39"/>
    <property type="match status" value="1"/>
</dbReference>
<dbReference type="InParanoid" id="A0A0C3BNR5"/>
<accession>A0A0C3BNR5</accession>
<proteinExistence type="predicted"/>
<keyword evidence="2" id="KW-1185">Reference proteome</keyword>
<reference evidence="2" key="2">
    <citation type="submission" date="2015-01" db="EMBL/GenBank/DDBJ databases">
        <title>Evolutionary Origins and Diversification of the Mycorrhizal Mutualists.</title>
        <authorList>
            <consortium name="DOE Joint Genome Institute"/>
            <consortium name="Mycorrhizal Genomics Consortium"/>
            <person name="Kohler A."/>
            <person name="Kuo A."/>
            <person name="Nagy L.G."/>
            <person name="Floudas D."/>
            <person name="Copeland A."/>
            <person name="Barry K.W."/>
            <person name="Cichocki N."/>
            <person name="Veneault-Fourrey C."/>
            <person name="LaButti K."/>
            <person name="Lindquist E.A."/>
            <person name="Lipzen A."/>
            <person name="Lundell T."/>
            <person name="Morin E."/>
            <person name="Murat C."/>
            <person name="Riley R."/>
            <person name="Ohm R."/>
            <person name="Sun H."/>
            <person name="Tunlid A."/>
            <person name="Henrissat B."/>
            <person name="Grigoriev I.V."/>
            <person name="Hibbett D.S."/>
            <person name="Martin F."/>
        </authorList>
    </citation>
    <scope>NUCLEOTIDE SEQUENCE [LARGE SCALE GENOMIC DNA]</scope>
    <source>
        <strain evidence="2">F 1598</strain>
    </source>
</reference>
<dbReference type="Pfam" id="PF10294">
    <property type="entry name" value="Methyltransf_16"/>
    <property type="match status" value="1"/>
</dbReference>
<dbReference type="GO" id="GO:0005737">
    <property type="term" value="C:cytoplasm"/>
    <property type="evidence" value="ECO:0007669"/>
    <property type="project" value="TreeGrafter"/>
</dbReference>
<dbReference type="InterPro" id="IPR029063">
    <property type="entry name" value="SAM-dependent_MTases_sf"/>
</dbReference>
<dbReference type="STRING" id="765440.A0A0C3BNR5"/>
<dbReference type="FunCoup" id="A0A0C3BNR5">
    <property type="interactions" value="292"/>
</dbReference>
<dbReference type="EMBL" id="KN832977">
    <property type="protein sequence ID" value="KIM88093.1"/>
    <property type="molecule type" value="Genomic_DNA"/>
</dbReference>
<dbReference type="InterPro" id="IPR019410">
    <property type="entry name" value="Methyltransf_16"/>
</dbReference>
<dbReference type="Proteomes" id="UP000054166">
    <property type="component" value="Unassembled WGS sequence"/>
</dbReference>
<organism evidence="1 2">
    <name type="scientific">Piloderma croceum (strain F 1598)</name>
    <dbReference type="NCBI Taxonomy" id="765440"/>
    <lineage>
        <taxon>Eukaryota</taxon>
        <taxon>Fungi</taxon>
        <taxon>Dikarya</taxon>
        <taxon>Basidiomycota</taxon>
        <taxon>Agaricomycotina</taxon>
        <taxon>Agaricomycetes</taxon>
        <taxon>Agaricomycetidae</taxon>
        <taxon>Atheliales</taxon>
        <taxon>Atheliaceae</taxon>
        <taxon>Piloderma</taxon>
    </lineage>
</organism>
<dbReference type="HOGENOM" id="CLU_052836_0_0_1"/>
<gene>
    <name evidence="1" type="ORF">PILCRDRAFT_246937</name>
</gene>
<protein>
    <recommendedName>
        <fullName evidence="3">Methyltransferase-domain-containing protein</fullName>
    </recommendedName>
</protein>
<evidence type="ECO:0000313" key="1">
    <source>
        <dbReference type="EMBL" id="KIM88093.1"/>
    </source>
</evidence>
<dbReference type="OrthoDB" id="413520at2759"/>
<dbReference type="SUPFAM" id="SSF53335">
    <property type="entry name" value="S-adenosyl-L-methionine-dependent methyltransferases"/>
    <property type="match status" value="1"/>
</dbReference>
<evidence type="ECO:0008006" key="3">
    <source>
        <dbReference type="Google" id="ProtNLM"/>
    </source>
</evidence>
<dbReference type="GO" id="GO:0008757">
    <property type="term" value="F:S-adenosylmethionine-dependent methyltransferase activity"/>
    <property type="evidence" value="ECO:0007669"/>
    <property type="project" value="UniProtKB-ARBA"/>
</dbReference>
<name>A0A0C3BNR5_PILCF</name>
<dbReference type="AlphaFoldDB" id="A0A0C3BNR5"/>
<dbReference type="GO" id="GO:0005634">
    <property type="term" value="C:nucleus"/>
    <property type="evidence" value="ECO:0007669"/>
    <property type="project" value="TreeGrafter"/>
</dbReference>
<dbReference type="PANTHER" id="PTHR14614">
    <property type="entry name" value="HEPATOCELLULAR CARCINOMA-ASSOCIATED ANTIGEN"/>
    <property type="match status" value="1"/>
</dbReference>
<dbReference type="PANTHER" id="PTHR14614:SF162">
    <property type="entry name" value="EXPRESSED PROTEIN"/>
    <property type="match status" value="1"/>
</dbReference>
<reference evidence="1 2" key="1">
    <citation type="submission" date="2014-04" db="EMBL/GenBank/DDBJ databases">
        <authorList>
            <consortium name="DOE Joint Genome Institute"/>
            <person name="Kuo A."/>
            <person name="Tarkka M."/>
            <person name="Buscot F."/>
            <person name="Kohler A."/>
            <person name="Nagy L.G."/>
            <person name="Floudas D."/>
            <person name="Copeland A."/>
            <person name="Barry K.W."/>
            <person name="Cichocki N."/>
            <person name="Veneault-Fourrey C."/>
            <person name="LaButti K."/>
            <person name="Lindquist E.A."/>
            <person name="Lipzen A."/>
            <person name="Lundell T."/>
            <person name="Morin E."/>
            <person name="Murat C."/>
            <person name="Sun H."/>
            <person name="Tunlid A."/>
            <person name="Henrissat B."/>
            <person name="Grigoriev I.V."/>
            <person name="Hibbett D.S."/>
            <person name="Martin F."/>
            <person name="Nordberg H.P."/>
            <person name="Cantor M.N."/>
            <person name="Hua S.X."/>
        </authorList>
    </citation>
    <scope>NUCLEOTIDE SEQUENCE [LARGE SCALE GENOMIC DNA]</scope>
    <source>
        <strain evidence="1 2">F 1598</strain>
    </source>
</reference>
<evidence type="ECO:0000313" key="2">
    <source>
        <dbReference type="Proteomes" id="UP000054166"/>
    </source>
</evidence>
<sequence length="390" mass="43385">MFYYLSFLRPPPLNGPLSGPISITPQIANDLRTESLDGAQDVYYSWSPPQDNTSLSKSVPPAITKPVKLTTWRQSSAYKELLVPLPPGVRNGQPWRLVLTSHVHGRPHVISLKDIDFGHTPFPVMSMPIMFDSRNPKTSVTGKQEQIERIYGFPLKSKEDNVYLTVREQTSYDLDKKIWDSGIGLSSWILDLYDGNTSASVLKNYPRLNDALFSHDRRNILELGAGTGIVTLTIASLRSSFDVVDVGKIITTDLPSAMPLLEHNISANEHLFTSARPQAAVLNWDDEEIADVVKSLDAGIDAIVMADVTYNTTSFPSLIRTLSNLIQVNVKRDAEPPVILLGYKERDPEERTLWKIAGDIGLTFERVGERVGSGGNEVEVWVGKVTEDER</sequence>